<evidence type="ECO:0000313" key="3">
    <source>
        <dbReference type="Proteomes" id="UP000283509"/>
    </source>
</evidence>
<proteinExistence type="predicted"/>
<organism evidence="2 3">
    <name type="scientific">Penaeus vannamei</name>
    <name type="common">Whiteleg shrimp</name>
    <name type="synonym">Litopenaeus vannamei</name>
    <dbReference type="NCBI Taxonomy" id="6689"/>
    <lineage>
        <taxon>Eukaryota</taxon>
        <taxon>Metazoa</taxon>
        <taxon>Ecdysozoa</taxon>
        <taxon>Arthropoda</taxon>
        <taxon>Crustacea</taxon>
        <taxon>Multicrustacea</taxon>
        <taxon>Malacostraca</taxon>
        <taxon>Eumalacostraca</taxon>
        <taxon>Eucarida</taxon>
        <taxon>Decapoda</taxon>
        <taxon>Dendrobranchiata</taxon>
        <taxon>Penaeoidea</taxon>
        <taxon>Penaeidae</taxon>
        <taxon>Penaeus</taxon>
    </lineage>
</organism>
<feature type="region of interest" description="Disordered" evidence="1">
    <location>
        <begin position="61"/>
        <end position="110"/>
    </location>
</feature>
<protein>
    <submittedName>
        <fullName evidence="2">Uncharacterized protein</fullName>
    </submittedName>
</protein>
<sequence length="561" mass="64271">MNYKKLEEDQKTEEAEKKYKQCLEINSTHKAARDALSALDRKLGRVPETEEVQTVLRDLVDMENEFKRKRNDSESSTKSSRPRSLSPLSKKMAQQEGQWQPPPNINTTSSYLSNTSVSSIGVGVPGQDYTYSVANWQSSTVAPNVGMVGSVPACYVPPPTAYQHFPVQGSSGVPCSNREDEEYKARVEKFLKDIEGSRPIEKKERSKKRYRKESESRSRQKHSRGNKLLLFHSREEEAIPGLDSLEEKLSAYFKKVEASQREDSSKDSEIQNENEMKNYKQGICMSLKPHQISVSTSSFKKVHPAFRESDEDLDENASHVIDMARKCGKFEKLQLSLKTSKSNLEMSEIMPADSKERSRSPKGRTSYSKARSHKSFSRSRSRSQSSTRSSKKSPDRRSRGRTRTKSKSPPYHYEHVDCHRKYKVKSTRENQSLDRGKFNNQNSSGFGHLMPHDFEKKIEAAKSRLGAEIDYEVVENTFNKSRPRRWNTNSSGSPPYSKFSRTKTPNRWDSSHSRTSGKWDNARPKTPSRWDSSRPKTPSRWDSSRPKTPSRWDTSRPKTPS</sequence>
<dbReference type="AlphaFoldDB" id="A0A3R7M0U6"/>
<feature type="region of interest" description="Disordered" evidence="1">
    <location>
        <begin position="198"/>
        <end position="228"/>
    </location>
</feature>
<feature type="compositionally biased region" description="Low complexity" evidence="1">
    <location>
        <begin position="76"/>
        <end position="90"/>
    </location>
</feature>
<feature type="compositionally biased region" description="Basic and acidic residues" evidence="1">
    <location>
        <begin position="426"/>
        <end position="437"/>
    </location>
</feature>
<dbReference type="EMBL" id="QCYY01002649">
    <property type="protein sequence ID" value="ROT68639.1"/>
    <property type="molecule type" value="Genomic_DNA"/>
</dbReference>
<evidence type="ECO:0000313" key="2">
    <source>
        <dbReference type="EMBL" id="ROT68639.1"/>
    </source>
</evidence>
<reference evidence="2 3" key="2">
    <citation type="submission" date="2019-01" db="EMBL/GenBank/DDBJ databases">
        <title>The decoding of complex shrimp genome reveals the adaptation for benthos swimmer, frequently molting mechanism and breeding impact on genome.</title>
        <authorList>
            <person name="Sun Y."/>
            <person name="Gao Y."/>
            <person name="Yu Y."/>
        </authorList>
    </citation>
    <scope>NUCLEOTIDE SEQUENCE [LARGE SCALE GENOMIC DNA]</scope>
    <source>
        <tissue evidence="2">Muscle</tissue>
    </source>
</reference>
<accession>A0A3R7M0U6</accession>
<comment type="caution">
    <text evidence="2">The sequence shown here is derived from an EMBL/GenBank/DDBJ whole genome shotgun (WGS) entry which is preliminary data.</text>
</comment>
<reference evidence="2 3" key="1">
    <citation type="submission" date="2018-04" db="EMBL/GenBank/DDBJ databases">
        <authorList>
            <person name="Zhang X."/>
            <person name="Yuan J."/>
            <person name="Li F."/>
            <person name="Xiang J."/>
        </authorList>
    </citation>
    <scope>NUCLEOTIDE SEQUENCE [LARGE SCALE GENOMIC DNA]</scope>
    <source>
        <tissue evidence="2">Muscle</tissue>
    </source>
</reference>
<feature type="compositionally biased region" description="Basic and acidic residues" evidence="1">
    <location>
        <begin position="61"/>
        <end position="75"/>
    </location>
</feature>
<keyword evidence="3" id="KW-1185">Reference proteome</keyword>
<feature type="region of interest" description="Disordered" evidence="1">
    <location>
        <begin position="344"/>
        <end position="450"/>
    </location>
</feature>
<feature type="compositionally biased region" description="Polar residues" evidence="1">
    <location>
        <begin position="502"/>
        <end position="518"/>
    </location>
</feature>
<feature type="non-terminal residue" evidence="2">
    <location>
        <position position="561"/>
    </location>
</feature>
<feature type="compositionally biased region" description="Polar residues" evidence="1">
    <location>
        <begin position="476"/>
        <end position="494"/>
    </location>
</feature>
<feature type="region of interest" description="Disordered" evidence="1">
    <location>
        <begin position="474"/>
        <end position="561"/>
    </location>
</feature>
<name>A0A3R7M0U6_PENVA</name>
<feature type="compositionally biased region" description="Basic residues" evidence="1">
    <location>
        <begin position="370"/>
        <end position="381"/>
    </location>
</feature>
<dbReference type="OrthoDB" id="1914839at2759"/>
<gene>
    <name evidence="2" type="ORF">C7M84_013187</name>
</gene>
<evidence type="ECO:0000256" key="1">
    <source>
        <dbReference type="SAM" id="MobiDB-lite"/>
    </source>
</evidence>
<dbReference type="Proteomes" id="UP000283509">
    <property type="component" value="Unassembled WGS sequence"/>
</dbReference>